<dbReference type="STRING" id="417292.SAMN05421806_116121"/>
<sequence length="162" mass="17258">MSVRDGTHEPVFIRSRWGTSRYVYNHRNPVGVALIIGSLLFAGIMLYSLQAGSSWSEGELRDAIHQAVEELDGAADPNGELLSDSPLAGVDDYNPYAMYDQGLIESAIEDTGIGAPHGLLVQDAESGASGYEVTTLDTDSTYCIRLTHHDGVLSAGVSDGPC</sequence>
<evidence type="ECO:0000313" key="2">
    <source>
        <dbReference type="EMBL" id="SDL02448.1"/>
    </source>
</evidence>
<dbReference type="OrthoDB" id="4334501at2"/>
<dbReference type="EMBL" id="FNFF01000016">
    <property type="protein sequence ID" value="SDL02448.1"/>
    <property type="molecule type" value="Genomic_DNA"/>
</dbReference>
<keyword evidence="1" id="KW-1133">Transmembrane helix</keyword>
<accession>A0A1G9GP84</accession>
<reference evidence="2 3" key="1">
    <citation type="submission" date="2016-10" db="EMBL/GenBank/DDBJ databases">
        <authorList>
            <person name="de Groot N.N."/>
        </authorList>
    </citation>
    <scope>NUCLEOTIDE SEQUENCE [LARGE SCALE GENOMIC DNA]</scope>
    <source>
        <strain evidence="2 3">CGMCC 4.5727</strain>
    </source>
</reference>
<dbReference type="AlphaFoldDB" id="A0A1G9GP84"/>
<protein>
    <submittedName>
        <fullName evidence="2">Uncharacterized protein</fullName>
    </submittedName>
</protein>
<keyword evidence="3" id="KW-1185">Reference proteome</keyword>
<dbReference type="Proteomes" id="UP000199155">
    <property type="component" value="Unassembled WGS sequence"/>
</dbReference>
<proteinExistence type="predicted"/>
<keyword evidence="1" id="KW-0812">Transmembrane</keyword>
<gene>
    <name evidence="2" type="ORF">SAMN05421806_116121</name>
</gene>
<name>A0A1G9GP84_9ACTN</name>
<dbReference type="RefSeq" id="WP_093615794.1">
    <property type="nucleotide sequence ID" value="NZ_FNFF01000016.1"/>
</dbReference>
<keyword evidence="1" id="KW-0472">Membrane</keyword>
<evidence type="ECO:0000313" key="3">
    <source>
        <dbReference type="Proteomes" id="UP000199155"/>
    </source>
</evidence>
<feature type="transmembrane region" description="Helical" evidence="1">
    <location>
        <begin position="30"/>
        <end position="49"/>
    </location>
</feature>
<evidence type="ECO:0000256" key="1">
    <source>
        <dbReference type="SAM" id="Phobius"/>
    </source>
</evidence>
<organism evidence="2 3">
    <name type="scientific">Streptomyces indicus</name>
    <dbReference type="NCBI Taxonomy" id="417292"/>
    <lineage>
        <taxon>Bacteria</taxon>
        <taxon>Bacillati</taxon>
        <taxon>Actinomycetota</taxon>
        <taxon>Actinomycetes</taxon>
        <taxon>Kitasatosporales</taxon>
        <taxon>Streptomycetaceae</taxon>
        <taxon>Streptomyces</taxon>
    </lineage>
</organism>